<keyword evidence="7" id="KW-1185">Reference proteome</keyword>
<accession>A0ABP8CAC3</accession>
<dbReference type="RefSeq" id="WP_344899905.1">
    <property type="nucleotide sequence ID" value="NZ_BAABAS010000015.1"/>
</dbReference>
<dbReference type="InterPro" id="IPR005119">
    <property type="entry name" value="LysR_subst-bd"/>
</dbReference>
<protein>
    <recommendedName>
        <fullName evidence="5">LysR substrate-binding domain-containing protein</fullName>
    </recommendedName>
</protein>
<reference evidence="7" key="1">
    <citation type="journal article" date="2019" name="Int. J. Syst. Evol. Microbiol.">
        <title>The Global Catalogue of Microorganisms (GCM) 10K type strain sequencing project: providing services to taxonomists for standard genome sequencing and annotation.</title>
        <authorList>
            <consortium name="The Broad Institute Genomics Platform"/>
            <consortium name="The Broad Institute Genome Sequencing Center for Infectious Disease"/>
            <person name="Wu L."/>
            <person name="Ma J."/>
        </authorList>
    </citation>
    <scope>NUCLEOTIDE SEQUENCE [LARGE SCALE GENOMIC DNA]</scope>
    <source>
        <strain evidence="7">JCM 17440</strain>
    </source>
</reference>
<name>A0ABP8CAC3_9ACTN</name>
<dbReference type="SUPFAM" id="SSF53850">
    <property type="entry name" value="Periplasmic binding protein-like II"/>
    <property type="match status" value="1"/>
</dbReference>
<dbReference type="PANTHER" id="PTHR30346:SF0">
    <property type="entry name" value="HCA OPERON TRANSCRIPTIONAL ACTIVATOR HCAR"/>
    <property type="match status" value="1"/>
</dbReference>
<evidence type="ECO:0000313" key="7">
    <source>
        <dbReference type="Proteomes" id="UP001501710"/>
    </source>
</evidence>
<evidence type="ECO:0000313" key="6">
    <source>
        <dbReference type="EMBL" id="GAA4236396.1"/>
    </source>
</evidence>
<feature type="domain" description="LysR substrate-binding" evidence="5">
    <location>
        <begin position="3"/>
        <end position="186"/>
    </location>
</feature>
<evidence type="ECO:0000256" key="1">
    <source>
        <dbReference type="ARBA" id="ARBA00009437"/>
    </source>
</evidence>
<comment type="similarity">
    <text evidence="1">Belongs to the LysR transcriptional regulatory family.</text>
</comment>
<evidence type="ECO:0000256" key="4">
    <source>
        <dbReference type="ARBA" id="ARBA00023163"/>
    </source>
</evidence>
<evidence type="ECO:0000256" key="3">
    <source>
        <dbReference type="ARBA" id="ARBA00023125"/>
    </source>
</evidence>
<sequence>MVTAKPGVATELLHRIHERFRAEPDAPDLHIVVSGFGEQADMVRDGRADVAIAACFDGHDLDTELLATEPRVAALTPAHELAARDVLTTADLIDEPAPRWSPPATDHLLGDPARPVDGPVVRDTAQLLEVVALGQATALVPVSLAARNIRPDVAYRPVPDAAPYRTLALWPTDSRSPDVSRFVRTAHTCATDQASNGIHAS</sequence>
<dbReference type="Gene3D" id="3.40.190.10">
    <property type="entry name" value="Periplasmic binding protein-like II"/>
    <property type="match status" value="2"/>
</dbReference>
<proteinExistence type="inferred from homology"/>
<keyword evidence="2" id="KW-0805">Transcription regulation</keyword>
<evidence type="ECO:0000256" key="2">
    <source>
        <dbReference type="ARBA" id="ARBA00023015"/>
    </source>
</evidence>
<dbReference type="Proteomes" id="UP001501710">
    <property type="component" value="Unassembled WGS sequence"/>
</dbReference>
<dbReference type="Pfam" id="PF03466">
    <property type="entry name" value="LysR_substrate"/>
    <property type="match status" value="1"/>
</dbReference>
<gene>
    <name evidence="6" type="ORF">GCM10022254_45920</name>
</gene>
<organism evidence="6 7">
    <name type="scientific">Actinomadura meridiana</name>
    <dbReference type="NCBI Taxonomy" id="559626"/>
    <lineage>
        <taxon>Bacteria</taxon>
        <taxon>Bacillati</taxon>
        <taxon>Actinomycetota</taxon>
        <taxon>Actinomycetes</taxon>
        <taxon>Streptosporangiales</taxon>
        <taxon>Thermomonosporaceae</taxon>
        <taxon>Actinomadura</taxon>
    </lineage>
</organism>
<keyword evidence="3" id="KW-0238">DNA-binding</keyword>
<dbReference type="EMBL" id="BAABAS010000015">
    <property type="protein sequence ID" value="GAA4236396.1"/>
    <property type="molecule type" value="Genomic_DNA"/>
</dbReference>
<dbReference type="PANTHER" id="PTHR30346">
    <property type="entry name" value="TRANSCRIPTIONAL DUAL REGULATOR HCAR-RELATED"/>
    <property type="match status" value="1"/>
</dbReference>
<keyword evidence="4" id="KW-0804">Transcription</keyword>
<comment type="caution">
    <text evidence="6">The sequence shown here is derived from an EMBL/GenBank/DDBJ whole genome shotgun (WGS) entry which is preliminary data.</text>
</comment>
<evidence type="ECO:0000259" key="5">
    <source>
        <dbReference type="Pfam" id="PF03466"/>
    </source>
</evidence>